<feature type="coiled-coil region" evidence="1">
    <location>
        <begin position="193"/>
        <end position="227"/>
    </location>
</feature>
<feature type="coiled-coil region" evidence="1">
    <location>
        <begin position="2"/>
        <end position="74"/>
    </location>
</feature>
<evidence type="ECO:0008006" key="4">
    <source>
        <dbReference type="Google" id="ProtNLM"/>
    </source>
</evidence>
<evidence type="ECO:0000256" key="1">
    <source>
        <dbReference type="SAM" id="Coils"/>
    </source>
</evidence>
<dbReference type="EMBL" id="MN740341">
    <property type="protein sequence ID" value="QHU01426.1"/>
    <property type="molecule type" value="Genomic_DNA"/>
</dbReference>
<name>A0A6C0J9N8_9ZZZZ</name>
<keyword evidence="1" id="KW-0175">Coiled coil</keyword>
<evidence type="ECO:0000313" key="3">
    <source>
        <dbReference type="EMBL" id="QHU01426.1"/>
    </source>
</evidence>
<dbReference type="AlphaFoldDB" id="A0A6C0J9N8"/>
<reference evidence="3" key="1">
    <citation type="journal article" date="2020" name="Nature">
        <title>Giant virus diversity and host interactions through global metagenomics.</title>
        <authorList>
            <person name="Schulz F."/>
            <person name="Roux S."/>
            <person name="Paez-Espino D."/>
            <person name="Jungbluth S."/>
            <person name="Walsh D.A."/>
            <person name="Denef V.J."/>
            <person name="McMahon K.D."/>
            <person name="Konstantinidis K.T."/>
            <person name="Eloe-Fadrosh E.A."/>
            <person name="Kyrpides N.C."/>
            <person name="Woyke T."/>
        </authorList>
    </citation>
    <scope>NUCLEOTIDE SEQUENCE</scope>
    <source>
        <strain evidence="3">GVMAG-M-3300025860-25</strain>
    </source>
</reference>
<evidence type="ECO:0000256" key="2">
    <source>
        <dbReference type="SAM" id="MobiDB-lite"/>
    </source>
</evidence>
<proteinExistence type="predicted"/>
<organism evidence="3">
    <name type="scientific">viral metagenome</name>
    <dbReference type="NCBI Taxonomy" id="1070528"/>
    <lineage>
        <taxon>unclassified sequences</taxon>
        <taxon>metagenomes</taxon>
        <taxon>organismal metagenomes</taxon>
    </lineage>
</organism>
<accession>A0A6C0J9N8</accession>
<sequence>MVEQINSEIEKITIKKNKTKQAKAELVEAKQVKAKAELVEAKQAKAKQAKAKQAKAKQAKAKQVEELVEEKAKEELVEEQIIKEPKIPKKRGRKPKQINDEPKIPKKRGRKPKDVSLSKPSNNLNSESVKDTILHLKINSSSLDNNLLIDNMYDYNPDIKVPEPYDPSNNDLEIIEGYNPLEEPNEYLQKKNIIDEENENEEEVLDIDKYEKKITNLNTRYNESNSSCFMNNTFKKKNIAPIMMYYNEYNKRKEWPKVSNIKCFWCCHNFDNIPCALPYKFKEKVFYVFGNFCSPECSASYNFDSGADDKDTWERYSLLNHLYSIIYDTSELTIKLAPPKMSLKIFGGRLTIEEFRDCNNDYLKNYKIVLPPMVSIIPSLEEINKDSLKKKNTHYIPLDKDRISKVNNDLRLQRSKPISNRNTLENCMRLKYN</sequence>
<feature type="region of interest" description="Disordered" evidence="2">
    <location>
        <begin position="79"/>
        <end position="126"/>
    </location>
</feature>
<protein>
    <recommendedName>
        <fullName evidence="4">MYM-type domain-containing protein</fullName>
    </recommendedName>
</protein>